<evidence type="ECO:0000256" key="9">
    <source>
        <dbReference type="ARBA" id="ARBA00023065"/>
    </source>
</evidence>
<keyword evidence="14" id="KW-1185">Reference proteome</keyword>
<keyword evidence="3 13" id="KW-0813">Transport</keyword>
<evidence type="ECO:0000256" key="3">
    <source>
        <dbReference type="ARBA" id="ARBA00022448"/>
    </source>
</evidence>
<proteinExistence type="inferred from homology"/>
<evidence type="ECO:0000256" key="7">
    <source>
        <dbReference type="ARBA" id="ARBA00022989"/>
    </source>
</evidence>
<dbReference type="GO" id="GO:0031966">
    <property type="term" value="C:mitochondrial membrane"/>
    <property type="evidence" value="ECO:0007669"/>
    <property type="project" value="UniProtKB-SubCell"/>
</dbReference>
<dbReference type="InterPro" id="IPR018108">
    <property type="entry name" value="MCP_transmembrane"/>
</dbReference>
<dbReference type="RefSeq" id="XP_026679662.1">
    <property type="nucleotide sequence ID" value="XM_026823861.1"/>
</dbReference>
<sequence length="365" mass="41138">MTSTDDYESLTVNNYKSVYKMGLPEDKSSLSLPHDKSQAVSQSVSMDDYESIPSDKLSHIMMAGATAGIMEHCVMFPFDTIKTRMQSLTTSSQTGRGMGEVFRGMVAQEGVLRPLRGVNAVILGAAPAHALYFSCYEYLKDTFTNRTLINNNVGYGLAGGMATMLHDGIMTPADVVKQRLQMYNSPYRSMLETIRTVYRTEGLVAFYRSYTTQLAMNVPFQSIHFITYEVIYYTIRTVYRTEGLVAFYRSYTTQLAMNVPFQSIHFITYEVIYYTIRTVYRTEGLVAFYRSYTTQLAMNVPFQSIHFITYEVMQTITNPSRSYNPIAHMMSGAISGGVAAAITTPLDVCKTFLNTQQSKVSVKHQ</sequence>
<evidence type="ECO:0000256" key="11">
    <source>
        <dbReference type="ARBA" id="ARBA00023136"/>
    </source>
</evidence>
<feature type="repeat" description="Solcar" evidence="12">
    <location>
        <begin position="241"/>
        <end position="316"/>
    </location>
</feature>
<evidence type="ECO:0000256" key="2">
    <source>
        <dbReference type="ARBA" id="ARBA00006375"/>
    </source>
</evidence>
<name>A0A3Q0ITR9_DIACI</name>
<protein>
    <submittedName>
        <fullName evidence="15">Mitoferrin-1 isoform X1</fullName>
    </submittedName>
</protein>
<dbReference type="STRING" id="121845.A0A3Q0ITR9"/>
<keyword evidence="10" id="KW-0496">Mitochondrion</keyword>
<keyword evidence="5 12" id="KW-0812">Transmembrane</keyword>
<dbReference type="FunFam" id="1.50.40.10:FF:000029">
    <property type="entry name" value="Solute carrier family 25 member 28"/>
    <property type="match status" value="1"/>
</dbReference>
<dbReference type="Proteomes" id="UP000079169">
    <property type="component" value="Unplaced"/>
</dbReference>
<dbReference type="InterPro" id="IPR023395">
    <property type="entry name" value="MCP_dom_sf"/>
</dbReference>
<keyword evidence="8" id="KW-0408">Iron</keyword>
<dbReference type="KEGG" id="dci:103509578"/>
<dbReference type="Gene3D" id="1.50.40.10">
    <property type="entry name" value="Mitochondrial carrier domain"/>
    <property type="match status" value="3"/>
</dbReference>
<evidence type="ECO:0000256" key="4">
    <source>
        <dbReference type="ARBA" id="ARBA00022496"/>
    </source>
</evidence>
<evidence type="ECO:0000256" key="10">
    <source>
        <dbReference type="ARBA" id="ARBA00023128"/>
    </source>
</evidence>
<dbReference type="SUPFAM" id="SSF103506">
    <property type="entry name" value="Mitochondrial carrier"/>
    <property type="match status" value="2"/>
</dbReference>
<evidence type="ECO:0000256" key="1">
    <source>
        <dbReference type="ARBA" id="ARBA00004448"/>
    </source>
</evidence>
<evidence type="ECO:0000256" key="8">
    <source>
        <dbReference type="ARBA" id="ARBA00023004"/>
    </source>
</evidence>
<dbReference type="PANTHER" id="PTHR45758:SF20">
    <property type="entry name" value="MITOFERRIN-2"/>
    <property type="match status" value="1"/>
</dbReference>
<dbReference type="Pfam" id="PF00153">
    <property type="entry name" value="Mito_carr"/>
    <property type="match status" value="5"/>
</dbReference>
<gene>
    <name evidence="15" type="primary">LOC103509578</name>
</gene>
<dbReference type="PROSITE" id="PS50920">
    <property type="entry name" value="SOLCAR"/>
    <property type="match status" value="3"/>
</dbReference>
<evidence type="ECO:0000256" key="13">
    <source>
        <dbReference type="RuleBase" id="RU000488"/>
    </source>
</evidence>
<accession>A0A3Q0ITR9</accession>
<keyword evidence="4" id="KW-0410">Iron transport</keyword>
<dbReference type="AlphaFoldDB" id="A0A3Q0ITR9"/>
<keyword evidence="9" id="KW-0406">Ion transport</keyword>
<evidence type="ECO:0000313" key="15">
    <source>
        <dbReference type="RefSeq" id="XP_026679662.1"/>
    </source>
</evidence>
<keyword evidence="11 12" id="KW-0472">Membrane</keyword>
<dbReference type="GO" id="GO:0048250">
    <property type="term" value="P:iron import into the mitochondrion"/>
    <property type="evidence" value="ECO:0007669"/>
    <property type="project" value="TreeGrafter"/>
</dbReference>
<feature type="repeat" description="Solcar" evidence="12">
    <location>
        <begin position="150"/>
        <end position="234"/>
    </location>
</feature>
<keyword evidence="6" id="KW-0999">Mitochondrion inner membrane</keyword>
<keyword evidence="7" id="KW-1133">Transmembrane helix</keyword>
<comment type="subcellular location">
    <subcellularLocation>
        <location evidence="1">Mitochondrion inner membrane</location>
        <topology evidence="1">Multi-pass membrane protein</topology>
    </subcellularLocation>
</comment>
<comment type="similarity">
    <text evidence="2 13">Belongs to the mitochondrial carrier (TC 2.A.29) family.</text>
</comment>
<evidence type="ECO:0000256" key="5">
    <source>
        <dbReference type="ARBA" id="ARBA00022692"/>
    </source>
</evidence>
<organism evidence="14 15">
    <name type="scientific">Diaphorina citri</name>
    <name type="common">Asian citrus psyllid</name>
    <dbReference type="NCBI Taxonomy" id="121845"/>
    <lineage>
        <taxon>Eukaryota</taxon>
        <taxon>Metazoa</taxon>
        <taxon>Ecdysozoa</taxon>
        <taxon>Arthropoda</taxon>
        <taxon>Hexapoda</taxon>
        <taxon>Insecta</taxon>
        <taxon>Pterygota</taxon>
        <taxon>Neoptera</taxon>
        <taxon>Paraneoptera</taxon>
        <taxon>Hemiptera</taxon>
        <taxon>Sternorrhyncha</taxon>
        <taxon>Psylloidea</taxon>
        <taxon>Psyllidae</taxon>
        <taxon>Diaphorininae</taxon>
        <taxon>Diaphorina</taxon>
    </lineage>
</organism>
<dbReference type="GeneID" id="103509578"/>
<reference evidence="15" key="1">
    <citation type="submission" date="2025-08" db="UniProtKB">
        <authorList>
            <consortium name="RefSeq"/>
        </authorList>
    </citation>
    <scope>IDENTIFICATION</scope>
</reference>
<dbReference type="PaxDb" id="121845-A0A3Q0ITR9"/>
<dbReference type="GO" id="GO:0015093">
    <property type="term" value="F:ferrous iron transmembrane transporter activity"/>
    <property type="evidence" value="ECO:0007669"/>
    <property type="project" value="TreeGrafter"/>
</dbReference>
<evidence type="ECO:0000256" key="12">
    <source>
        <dbReference type="PROSITE-ProRule" id="PRU00282"/>
    </source>
</evidence>
<dbReference type="PANTHER" id="PTHR45758">
    <property type="entry name" value="MITOFERRIN-1-RELATED"/>
    <property type="match status" value="1"/>
</dbReference>
<feature type="repeat" description="Solcar" evidence="12">
    <location>
        <begin position="55"/>
        <end position="142"/>
    </location>
</feature>
<evidence type="ECO:0000256" key="6">
    <source>
        <dbReference type="ARBA" id="ARBA00022792"/>
    </source>
</evidence>
<evidence type="ECO:0000313" key="14">
    <source>
        <dbReference type="Proteomes" id="UP000079169"/>
    </source>
</evidence>